<dbReference type="Proteomes" id="UP000274033">
    <property type="component" value="Unassembled WGS sequence"/>
</dbReference>
<dbReference type="AlphaFoldDB" id="A0A3N9UJC5"/>
<gene>
    <name evidence="1" type="ORF">EBB45_05095</name>
</gene>
<keyword evidence="2" id="KW-1185">Reference proteome</keyword>
<dbReference type="InterPro" id="IPR011990">
    <property type="entry name" value="TPR-like_helical_dom_sf"/>
</dbReference>
<sequence>MGIVAFIVLGVIVANVMASKQDKQFSMEDTLYKQATELHSQGNNTEAATYIKELLKLQSESEAVNYLGAVIAASNNEMQQAATLLQKTLDINPYKVEDPMFMLQFGETLYHIERYDDAKIVLTRCQEAGWAPESFPTYQERVAELLSLIENM</sequence>
<comment type="caution">
    <text evidence="1">The sequence shown here is derived from an EMBL/GenBank/DDBJ whole genome shotgun (WGS) entry which is preliminary data.</text>
</comment>
<dbReference type="OrthoDB" id="2454310at2"/>
<evidence type="ECO:0000313" key="2">
    <source>
        <dbReference type="Proteomes" id="UP000274033"/>
    </source>
</evidence>
<dbReference type="Gene3D" id="1.25.40.10">
    <property type="entry name" value="Tetratricopeptide repeat domain"/>
    <property type="match status" value="1"/>
</dbReference>
<organism evidence="1 2">
    <name type="scientific">Lysinibacillus composti</name>
    <dbReference type="NCBI Taxonomy" id="720633"/>
    <lineage>
        <taxon>Bacteria</taxon>
        <taxon>Bacillati</taxon>
        <taxon>Bacillota</taxon>
        <taxon>Bacilli</taxon>
        <taxon>Bacillales</taxon>
        <taxon>Bacillaceae</taxon>
        <taxon>Lysinibacillus</taxon>
    </lineage>
</organism>
<reference evidence="1 2" key="1">
    <citation type="journal article" date="2013" name="J. Microbiol.">
        <title>Lysinibacillus chungkukjangi sp. nov., isolated from Chungkukjang, Korean fermented soybean food.</title>
        <authorList>
            <person name="Kim S.J."/>
            <person name="Jang Y.H."/>
            <person name="Hamada M."/>
            <person name="Ahn J.H."/>
            <person name="Weon H.Y."/>
            <person name="Suzuki K."/>
            <person name="Whang K.S."/>
            <person name="Kwon S.W."/>
        </authorList>
    </citation>
    <scope>NUCLEOTIDE SEQUENCE [LARGE SCALE GENOMIC DNA]</scope>
    <source>
        <strain evidence="1 2">MCCC 1A12701</strain>
    </source>
</reference>
<name>A0A3N9UJC5_9BACI</name>
<evidence type="ECO:0000313" key="1">
    <source>
        <dbReference type="EMBL" id="RQW75518.1"/>
    </source>
</evidence>
<dbReference type="EMBL" id="RRCT01000003">
    <property type="protein sequence ID" value="RQW75518.1"/>
    <property type="molecule type" value="Genomic_DNA"/>
</dbReference>
<proteinExistence type="predicted"/>
<dbReference type="SUPFAM" id="SSF48452">
    <property type="entry name" value="TPR-like"/>
    <property type="match status" value="1"/>
</dbReference>
<accession>A0A3N9UJC5</accession>
<protein>
    <submittedName>
        <fullName evidence="1">Tetratricopeptide repeat protein</fullName>
    </submittedName>
</protein>
<dbReference type="RefSeq" id="WP_124763319.1">
    <property type="nucleotide sequence ID" value="NZ_JAFBDY010000009.1"/>
</dbReference>